<accession>A0AB34IZT4</accession>
<reference evidence="1 2" key="1">
    <citation type="journal article" date="2024" name="Science">
        <title>Giant polyketide synthase enzymes in the biosynthesis of giant marine polyether toxins.</title>
        <authorList>
            <person name="Fallon T.R."/>
            <person name="Shende V.V."/>
            <person name="Wierzbicki I.H."/>
            <person name="Pendleton A.L."/>
            <person name="Watervoot N.F."/>
            <person name="Auber R.P."/>
            <person name="Gonzalez D.J."/>
            <person name="Wisecaver J.H."/>
            <person name="Moore B.S."/>
        </authorList>
    </citation>
    <scope>NUCLEOTIDE SEQUENCE [LARGE SCALE GENOMIC DNA]</scope>
    <source>
        <strain evidence="1 2">12B1</strain>
    </source>
</reference>
<dbReference type="AlphaFoldDB" id="A0AB34IZT4"/>
<organism evidence="1 2">
    <name type="scientific">Prymnesium parvum</name>
    <name type="common">Toxic golden alga</name>
    <dbReference type="NCBI Taxonomy" id="97485"/>
    <lineage>
        <taxon>Eukaryota</taxon>
        <taxon>Haptista</taxon>
        <taxon>Haptophyta</taxon>
        <taxon>Prymnesiophyceae</taxon>
        <taxon>Prymnesiales</taxon>
        <taxon>Prymnesiaceae</taxon>
        <taxon>Prymnesium</taxon>
    </lineage>
</organism>
<protein>
    <submittedName>
        <fullName evidence="1">Uncharacterized protein</fullName>
    </submittedName>
</protein>
<keyword evidence="2" id="KW-1185">Reference proteome</keyword>
<name>A0AB34IZT4_PRYPA</name>
<comment type="caution">
    <text evidence="1">The sequence shown here is derived from an EMBL/GenBank/DDBJ whole genome shotgun (WGS) entry which is preliminary data.</text>
</comment>
<evidence type="ECO:0000313" key="1">
    <source>
        <dbReference type="EMBL" id="KAL1510466.1"/>
    </source>
</evidence>
<sequence>MISMALLAAALLEPTKLPTRENSMSRGAVNTITHTLPRRQLLNALIGGTGALLAMEVNPSPVWAETSLATRQQAYSRYVPRVERGRDYWQNGLRKLVATQNWKEISAALEKKGSIDRMFGPMELWASSWSSKTISDKTIAMNGALDELREACRGLKVASEGKEGGGGFFGFGGPKVMDPSKRAQLAQAAYAKGVQAINKYLEIGNDGIGLQFAPIDLID</sequence>
<evidence type="ECO:0000313" key="2">
    <source>
        <dbReference type="Proteomes" id="UP001515480"/>
    </source>
</evidence>
<gene>
    <name evidence="1" type="ORF">AB1Y20_006772</name>
</gene>
<dbReference type="Proteomes" id="UP001515480">
    <property type="component" value="Unassembled WGS sequence"/>
</dbReference>
<proteinExistence type="predicted"/>
<dbReference type="EMBL" id="JBGBPQ010000015">
    <property type="protein sequence ID" value="KAL1510466.1"/>
    <property type="molecule type" value="Genomic_DNA"/>
</dbReference>